<evidence type="ECO:0000313" key="2">
    <source>
        <dbReference type="EMBL" id="MCW7554050.1"/>
    </source>
</evidence>
<evidence type="ECO:0008006" key="4">
    <source>
        <dbReference type="Google" id="ProtNLM"/>
    </source>
</evidence>
<sequence length="331" mass="37403">MNTGFPAKGTPGVEIPVCVGTIEEGTIEEGTIEEGNSAEPSSSGVENSRFKKFASIKGTSVYNILKKGTEDDFAFPREHIHAGLRLPERIIINLDDHKFNLGTYLEWMEADEAKAQLKEISETYTIKIKKFTNNNIDKLWAAVVKFDDLINRKKWQEEFLKKEGFYSYLCENKKTPRLGYEWLDSIRSEMKKDNEFAFLLGLWVEISIMTALETKHYDTAGGNIYFDWEAFDKEIDKHSPGMLLIEEPDSEGKTNKRKSNMPSGSEPADKKAKTDSVDVDPDIENEGTSTQYGNRLFGRSLSREIEASMELLDGDLYLSDDSGGESSEIEP</sequence>
<feature type="compositionally biased region" description="Basic and acidic residues" evidence="1">
    <location>
        <begin position="267"/>
        <end position="276"/>
    </location>
</feature>
<dbReference type="RefSeq" id="WP_262563788.1">
    <property type="nucleotide sequence ID" value="NZ_JAPFCC010000001.1"/>
</dbReference>
<feature type="region of interest" description="Disordered" evidence="1">
    <location>
        <begin position="244"/>
        <end position="296"/>
    </location>
</feature>
<protein>
    <recommendedName>
        <fullName evidence="4">DUF1266 domain-containing protein</fullName>
    </recommendedName>
</protein>
<accession>A0ABT3MXG8</accession>
<name>A0ABT3MXG8_9GAMM</name>
<proteinExistence type="predicted"/>
<keyword evidence="3" id="KW-1185">Reference proteome</keyword>
<organism evidence="2 3">
    <name type="scientific">Endozoicomonas gorgoniicola</name>
    <dbReference type="NCBI Taxonomy" id="1234144"/>
    <lineage>
        <taxon>Bacteria</taxon>
        <taxon>Pseudomonadati</taxon>
        <taxon>Pseudomonadota</taxon>
        <taxon>Gammaproteobacteria</taxon>
        <taxon>Oceanospirillales</taxon>
        <taxon>Endozoicomonadaceae</taxon>
        <taxon>Endozoicomonas</taxon>
    </lineage>
</organism>
<evidence type="ECO:0000256" key="1">
    <source>
        <dbReference type="SAM" id="MobiDB-lite"/>
    </source>
</evidence>
<feature type="region of interest" description="Disordered" evidence="1">
    <location>
        <begin position="312"/>
        <end position="331"/>
    </location>
</feature>
<gene>
    <name evidence="2" type="ORF">NX722_15770</name>
</gene>
<reference evidence="2 3" key="1">
    <citation type="submission" date="2022-10" db="EMBL/GenBank/DDBJ databases">
        <title>High-quality genome sequences of two octocoral-associated bacteria, Endozoicomonas euniceicola EF212 and Endozoicomonas gorgoniicola PS125.</title>
        <authorList>
            <person name="Chiou Y.-J."/>
            <person name="Chen Y.-H."/>
        </authorList>
    </citation>
    <scope>NUCLEOTIDE SEQUENCE [LARGE SCALE GENOMIC DNA]</scope>
    <source>
        <strain evidence="2 3">PS125</strain>
    </source>
</reference>
<evidence type="ECO:0000313" key="3">
    <source>
        <dbReference type="Proteomes" id="UP001209854"/>
    </source>
</evidence>
<comment type="caution">
    <text evidence="2">The sequence shown here is derived from an EMBL/GenBank/DDBJ whole genome shotgun (WGS) entry which is preliminary data.</text>
</comment>
<dbReference type="Proteomes" id="UP001209854">
    <property type="component" value="Unassembled WGS sequence"/>
</dbReference>
<dbReference type="EMBL" id="JAPFCC010000001">
    <property type="protein sequence ID" value="MCW7554050.1"/>
    <property type="molecule type" value="Genomic_DNA"/>
</dbReference>
<feature type="region of interest" description="Disordered" evidence="1">
    <location>
        <begin position="26"/>
        <end position="45"/>
    </location>
</feature>